<name>A0A016SY61_9BILA</name>
<feature type="region of interest" description="Disordered" evidence="1">
    <location>
        <begin position="1"/>
        <end position="23"/>
    </location>
</feature>
<dbReference type="Proteomes" id="UP000024635">
    <property type="component" value="Unassembled WGS sequence"/>
</dbReference>
<feature type="compositionally biased region" description="Polar residues" evidence="1">
    <location>
        <begin position="1"/>
        <end position="18"/>
    </location>
</feature>
<comment type="caution">
    <text evidence="2">The sequence shown here is derived from an EMBL/GenBank/DDBJ whole genome shotgun (WGS) entry which is preliminary data.</text>
</comment>
<sequence>MLLSLTHGTKWSPASKTSGLIREPSCSARETALLTVYPKRRVRSGGRGSRGEQDCQHFTSSSLICVSRFTVIFIISTNDLAVT</sequence>
<gene>
    <name evidence="2" type="primary">Acey_s0161.g3395</name>
    <name evidence="2" type="ORF">Y032_0161g3395</name>
</gene>
<dbReference type="AlphaFoldDB" id="A0A016SY61"/>
<proteinExistence type="predicted"/>
<protein>
    <submittedName>
        <fullName evidence="2">Uncharacterized protein</fullName>
    </submittedName>
</protein>
<evidence type="ECO:0000313" key="2">
    <source>
        <dbReference type="EMBL" id="EYB95367.1"/>
    </source>
</evidence>
<reference evidence="3" key="1">
    <citation type="journal article" date="2015" name="Nat. Genet.">
        <title>The genome and transcriptome of the zoonotic hookworm Ancylostoma ceylanicum identify infection-specific gene families.</title>
        <authorList>
            <person name="Schwarz E.M."/>
            <person name="Hu Y."/>
            <person name="Antoshechkin I."/>
            <person name="Miller M.M."/>
            <person name="Sternberg P.W."/>
            <person name="Aroian R.V."/>
        </authorList>
    </citation>
    <scope>NUCLEOTIDE SEQUENCE</scope>
    <source>
        <strain evidence="3">HY135</strain>
    </source>
</reference>
<accession>A0A016SY61</accession>
<evidence type="ECO:0000256" key="1">
    <source>
        <dbReference type="SAM" id="MobiDB-lite"/>
    </source>
</evidence>
<evidence type="ECO:0000313" key="3">
    <source>
        <dbReference type="Proteomes" id="UP000024635"/>
    </source>
</evidence>
<keyword evidence="3" id="KW-1185">Reference proteome</keyword>
<organism evidence="2 3">
    <name type="scientific">Ancylostoma ceylanicum</name>
    <dbReference type="NCBI Taxonomy" id="53326"/>
    <lineage>
        <taxon>Eukaryota</taxon>
        <taxon>Metazoa</taxon>
        <taxon>Ecdysozoa</taxon>
        <taxon>Nematoda</taxon>
        <taxon>Chromadorea</taxon>
        <taxon>Rhabditida</taxon>
        <taxon>Rhabditina</taxon>
        <taxon>Rhabditomorpha</taxon>
        <taxon>Strongyloidea</taxon>
        <taxon>Ancylostomatidae</taxon>
        <taxon>Ancylostomatinae</taxon>
        <taxon>Ancylostoma</taxon>
    </lineage>
</organism>
<dbReference type="EMBL" id="JARK01001497">
    <property type="protein sequence ID" value="EYB95367.1"/>
    <property type="molecule type" value="Genomic_DNA"/>
</dbReference>